<organism evidence="2 3">
    <name type="scientific">Dreissena polymorpha</name>
    <name type="common">Zebra mussel</name>
    <name type="synonym">Mytilus polymorpha</name>
    <dbReference type="NCBI Taxonomy" id="45954"/>
    <lineage>
        <taxon>Eukaryota</taxon>
        <taxon>Metazoa</taxon>
        <taxon>Spiralia</taxon>
        <taxon>Lophotrochozoa</taxon>
        <taxon>Mollusca</taxon>
        <taxon>Bivalvia</taxon>
        <taxon>Autobranchia</taxon>
        <taxon>Heteroconchia</taxon>
        <taxon>Euheterodonta</taxon>
        <taxon>Imparidentia</taxon>
        <taxon>Neoheterodontei</taxon>
        <taxon>Myida</taxon>
        <taxon>Dreissenoidea</taxon>
        <taxon>Dreissenidae</taxon>
        <taxon>Dreissena</taxon>
    </lineage>
</organism>
<keyword evidence="3" id="KW-1185">Reference proteome</keyword>
<reference evidence="2" key="2">
    <citation type="submission" date="2020-11" db="EMBL/GenBank/DDBJ databases">
        <authorList>
            <person name="McCartney M.A."/>
            <person name="Auch B."/>
            <person name="Kono T."/>
            <person name="Mallez S."/>
            <person name="Becker A."/>
            <person name="Gohl D.M."/>
            <person name="Silverstein K.A.T."/>
            <person name="Koren S."/>
            <person name="Bechman K.B."/>
            <person name="Herman A."/>
            <person name="Abrahante J.E."/>
            <person name="Garbe J."/>
        </authorList>
    </citation>
    <scope>NUCLEOTIDE SEQUENCE</scope>
    <source>
        <strain evidence="2">Duluth1</strain>
        <tissue evidence="2">Whole animal</tissue>
    </source>
</reference>
<keyword evidence="1" id="KW-0472">Membrane</keyword>
<sequence>MRMQDKLGYSVAGVIVAIIQLPAIDPPGRWELQLLTAFPMSSPPPRIRAAV</sequence>
<evidence type="ECO:0000256" key="1">
    <source>
        <dbReference type="SAM" id="Phobius"/>
    </source>
</evidence>
<keyword evidence="1" id="KW-1133">Transmembrane helix</keyword>
<evidence type="ECO:0000313" key="2">
    <source>
        <dbReference type="EMBL" id="KAH3815099.1"/>
    </source>
</evidence>
<dbReference type="EMBL" id="JAIWYP010000006">
    <property type="protein sequence ID" value="KAH3815099.1"/>
    <property type="molecule type" value="Genomic_DNA"/>
</dbReference>
<comment type="caution">
    <text evidence="2">The sequence shown here is derived from an EMBL/GenBank/DDBJ whole genome shotgun (WGS) entry which is preliminary data.</text>
</comment>
<reference evidence="2" key="1">
    <citation type="journal article" date="2019" name="bioRxiv">
        <title>The Genome of the Zebra Mussel, Dreissena polymorpha: A Resource for Invasive Species Research.</title>
        <authorList>
            <person name="McCartney M.A."/>
            <person name="Auch B."/>
            <person name="Kono T."/>
            <person name="Mallez S."/>
            <person name="Zhang Y."/>
            <person name="Obille A."/>
            <person name="Becker A."/>
            <person name="Abrahante J.E."/>
            <person name="Garbe J."/>
            <person name="Badalamenti J.P."/>
            <person name="Herman A."/>
            <person name="Mangelson H."/>
            <person name="Liachko I."/>
            <person name="Sullivan S."/>
            <person name="Sone E.D."/>
            <person name="Koren S."/>
            <person name="Silverstein K.A.T."/>
            <person name="Beckman K.B."/>
            <person name="Gohl D.M."/>
        </authorList>
    </citation>
    <scope>NUCLEOTIDE SEQUENCE</scope>
    <source>
        <strain evidence="2">Duluth1</strain>
        <tissue evidence="2">Whole animal</tissue>
    </source>
</reference>
<accession>A0A9D4GGL8</accession>
<name>A0A9D4GGL8_DREPO</name>
<gene>
    <name evidence="2" type="ORF">DPMN_143619</name>
</gene>
<proteinExistence type="predicted"/>
<dbReference type="Proteomes" id="UP000828390">
    <property type="component" value="Unassembled WGS sequence"/>
</dbReference>
<dbReference type="AlphaFoldDB" id="A0A9D4GGL8"/>
<keyword evidence="1" id="KW-0812">Transmembrane</keyword>
<feature type="transmembrane region" description="Helical" evidence="1">
    <location>
        <begin position="7"/>
        <end position="24"/>
    </location>
</feature>
<protein>
    <submittedName>
        <fullName evidence="2">Uncharacterized protein</fullName>
    </submittedName>
</protein>
<evidence type="ECO:0000313" key="3">
    <source>
        <dbReference type="Proteomes" id="UP000828390"/>
    </source>
</evidence>